<evidence type="ECO:0000313" key="2">
    <source>
        <dbReference type="Proteomes" id="UP000002899"/>
    </source>
</evidence>
<dbReference type="OrthoDB" id="333128at2759"/>
<reference evidence="1 2" key="2">
    <citation type="journal article" date="2013" name="PLoS ONE">
        <title>Whole genome mapping and re-organization of the nuclear and mitochondrial genomes of Babesia microti isolates.</title>
        <authorList>
            <person name="Cornillot E."/>
            <person name="Dassouli A."/>
            <person name="Garg A."/>
            <person name="Pachikara N."/>
            <person name="Randazzo S."/>
            <person name="Depoix D."/>
            <person name="Carcy B."/>
            <person name="Delbecq S."/>
            <person name="Frutos R."/>
            <person name="Silva J.C."/>
            <person name="Sutton R."/>
            <person name="Krause P.J."/>
            <person name="Mamoun C.B."/>
        </authorList>
    </citation>
    <scope>NUCLEOTIDE SEQUENCE [LARGE SCALE GENOMIC DNA]</scope>
    <source>
        <strain evidence="1 2">RI</strain>
    </source>
</reference>
<accession>A0A1R4ACJ2</accession>
<keyword evidence="2" id="KW-1185">Reference proteome</keyword>
<dbReference type="GeneID" id="24425527"/>
<organism evidence="1 2">
    <name type="scientific">Babesia microti (strain RI)</name>
    <dbReference type="NCBI Taxonomy" id="1133968"/>
    <lineage>
        <taxon>Eukaryota</taxon>
        <taxon>Sar</taxon>
        <taxon>Alveolata</taxon>
        <taxon>Apicomplexa</taxon>
        <taxon>Aconoidasida</taxon>
        <taxon>Piroplasmida</taxon>
        <taxon>Babesiidae</taxon>
        <taxon>Babesia</taxon>
    </lineage>
</organism>
<dbReference type="VEuPathDB" id="PiroplasmaDB:BMR1_03g04400"/>
<dbReference type="RefSeq" id="XP_021338804.1">
    <property type="nucleotide sequence ID" value="XM_021482266.1"/>
</dbReference>
<reference evidence="1 2" key="3">
    <citation type="journal article" date="2016" name="Sci. Rep.">
        <title>Genome-wide diversity and gene expression profiling of Babesia microti isolates identify polymorphic genes that mediate host-pathogen interactions.</title>
        <authorList>
            <person name="Silva J.C."/>
            <person name="Cornillot E."/>
            <person name="McCracken C."/>
            <person name="Usmani-Brown S."/>
            <person name="Dwivedi A."/>
            <person name="Ifeonu O.O."/>
            <person name="Crabtree J."/>
            <person name="Gotia H.T."/>
            <person name="Virji A.Z."/>
            <person name="Reynes C."/>
            <person name="Colinge J."/>
            <person name="Kumar V."/>
            <person name="Lawres L."/>
            <person name="Pazzi J.E."/>
            <person name="Pablo J.V."/>
            <person name="Hung C."/>
            <person name="Brancato J."/>
            <person name="Kumari P."/>
            <person name="Orvis J."/>
            <person name="Tretina K."/>
            <person name="Chibucos M."/>
            <person name="Ott S."/>
            <person name="Sadzewicz L."/>
            <person name="Sengamalay N."/>
            <person name="Shetty A.C."/>
            <person name="Su Q."/>
            <person name="Tallon L."/>
            <person name="Fraser C.M."/>
            <person name="Frutos R."/>
            <person name="Molina D.M."/>
            <person name="Krause P.J."/>
            <person name="Ben Mamoun C."/>
        </authorList>
    </citation>
    <scope>NUCLEOTIDE SEQUENCE [LARGE SCALE GENOMIC DNA]</scope>
    <source>
        <strain evidence="1 2">RI</strain>
    </source>
</reference>
<proteinExistence type="predicted"/>
<protein>
    <submittedName>
        <fullName evidence="1">Uncharacterized protein</fullName>
    </submittedName>
</protein>
<reference evidence="1 2" key="1">
    <citation type="journal article" date="2012" name="Nucleic Acids Res.">
        <title>Sequencing of the smallest Apicomplexan genome from the human pathogen Babesia microti.</title>
        <authorList>
            <person name="Cornillot E."/>
            <person name="Hadj-Kaddour K."/>
            <person name="Dassouli A."/>
            <person name="Noel B."/>
            <person name="Ranwez V."/>
            <person name="Vacherie B."/>
            <person name="Augagneur Y."/>
            <person name="Bres V."/>
            <person name="Duclos A."/>
            <person name="Randazzo S."/>
            <person name="Carcy B."/>
            <person name="Debierre-Grockiego F."/>
            <person name="Delbecq S."/>
            <person name="Moubri-Menage K."/>
            <person name="Shams-Eldin H."/>
            <person name="Usmani-Brown S."/>
            <person name="Bringaud F."/>
            <person name="Wincker P."/>
            <person name="Vivares C.P."/>
            <person name="Schwarz R.T."/>
            <person name="Schetters T.P."/>
            <person name="Krause P.J."/>
            <person name="Gorenflot A."/>
            <person name="Berry V."/>
            <person name="Barbe V."/>
            <person name="Ben Mamoun C."/>
        </authorList>
    </citation>
    <scope>NUCLEOTIDE SEQUENCE [LARGE SCALE GENOMIC DNA]</scope>
    <source>
        <strain evidence="1 2">RI</strain>
    </source>
</reference>
<sequence length="424" mass="49314">MNKKLLQVSVDTLSGINWMGASRLVSVMEQTANRGPFDKFTWKKFIARAELIASTNGFRPIQVSRILRYMYMANYRDERFLCKLHSLIDDKFVSNSDIGTFCGIVQGFKRLSYPENWYKQILDSYKNFLLTLDIDDYFQYSLLLNAYTYPEYSDVICQLMKKHFKNNAELSAKELSMITNCITKISRNNTDLERFIPILFEYILNKLDNIDLQSATILLNSLSRFPKFSKTHYIDVLTNNIIASNDRINLQQIIMALRSLRRLKYMPLGLIDAIMPRLELMISQAEPLQLSSIIGSVKSLNINNQKLMDLITSTILNNIDNYNLSHSSHIAYRMFNDIDQTKINDYGVLAKLISKRVEQNITKLSVHDIVLFCLSLVKYWVLTPEFNDLELKLLNQANKLIKNDQNVLDSDKEVIYKLYSKYIN</sequence>
<dbReference type="KEGG" id="bmic:BMR1_03g04400"/>
<name>A0A1R4ACJ2_BABMR</name>
<evidence type="ECO:0000313" key="1">
    <source>
        <dbReference type="EMBL" id="SJK86675.1"/>
    </source>
</evidence>
<dbReference type="EMBL" id="LN871598">
    <property type="protein sequence ID" value="SJK86675.1"/>
    <property type="molecule type" value="Genomic_DNA"/>
</dbReference>
<dbReference type="AlphaFoldDB" id="A0A1R4ACJ2"/>
<dbReference type="Proteomes" id="UP000002899">
    <property type="component" value="Chromosome III"/>
</dbReference>